<dbReference type="InterPro" id="IPR036953">
    <property type="entry name" value="GreA/GreB_C_sf"/>
</dbReference>
<keyword evidence="2" id="KW-1185">Reference proteome</keyword>
<evidence type="ECO:0000313" key="1">
    <source>
        <dbReference type="EMBL" id="MBC5784603.1"/>
    </source>
</evidence>
<proteinExistence type="predicted"/>
<sequence>MNTNRYLTADEAVLIQNAAERWLRVRDIEFNAGEDAAALLAASHIREPHCAREDVAALGRTLLLEIPGEAEPIPITLVRPQDEDLWRGRVSVLSDLGLACIGQVLGSHIRIPHGVARLVGFDGGARAAAFGTKEQDHANA</sequence>
<keyword evidence="1" id="KW-0648">Protein biosynthesis</keyword>
<dbReference type="GO" id="GO:0003746">
    <property type="term" value="F:translation elongation factor activity"/>
    <property type="evidence" value="ECO:0007669"/>
    <property type="project" value="UniProtKB-KW"/>
</dbReference>
<evidence type="ECO:0000313" key="2">
    <source>
        <dbReference type="Proteomes" id="UP000608513"/>
    </source>
</evidence>
<accession>A0A923SCT2</accession>
<dbReference type="EMBL" id="JACORT010000007">
    <property type="protein sequence ID" value="MBC5784603.1"/>
    <property type="molecule type" value="Genomic_DNA"/>
</dbReference>
<dbReference type="SUPFAM" id="SSF54534">
    <property type="entry name" value="FKBP-like"/>
    <property type="match status" value="1"/>
</dbReference>
<name>A0A923SCT2_9BURK</name>
<reference evidence="1" key="1">
    <citation type="submission" date="2020-08" db="EMBL/GenBank/DDBJ databases">
        <title>Ramlibacter sp. USB13 16S ribosomal RNA gene genome sequencing and assembly.</title>
        <authorList>
            <person name="Kang M."/>
        </authorList>
    </citation>
    <scope>NUCLEOTIDE SEQUENCE</scope>
    <source>
        <strain evidence="1">USB13</strain>
    </source>
</reference>
<dbReference type="AlphaFoldDB" id="A0A923SCT2"/>
<dbReference type="GO" id="GO:0003677">
    <property type="term" value="F:DNA binding"/>
    <property type="evidence" value="ECO:0007669"/>
    <property type="project" value="InterPro"/>
</dbReference>
<keyword evidence="1" id="KW-0251">Elongation factor</keyword>
<comment type="caution">
    <text evidence="1">The sequence shown here is derived from an EMBL/GenBank/DDBJ whole genome shotgun (WGS) entry which is preliminary data.</text>
</comment>
<protein>
    <submittedName>
        <fullName evidence="1">GreA/GreB family elongation factor</fullName>
    </submittedName>
</protein>
<dbReference type="RefSeq" id="WP_187077350.1">
    <property type="nucleotide sequence ID" value="NZ_JACORT010000007.1"/>
</dbReference>
<organism evidence="1 2">
    <name type="scientific">Ramlibacter cellulosilyticus</name>
    <dbReference type="NCBI Taxonomy" id="2764187"/>
    <lineage>
        <taxon>Bacteria</taxon>
        <taxon>Pseudomonadati</taxon>
        <taxon>Pseudomonadota</taxon>
        <taxon>Betaproteobacteria</taxon>
        <taxon>Burkholderiales</taxon>
        <taxon>Comamonadaceae</taxon>
        <taxon>Ramlibacter</taxon>
    </lineage>
</organism>
<dbReference type="Proteomes" id="UP000608513">
    <property type="component" value="Unassembled WGS sequence"/>
</dbReference>
<gene>
    <name evidence="1" type="ORF">H8N03_16765</name>
</gene>
<dbReference type="Gene3D" id="3.10.50.30">
    <property type="entry name" value="Transcription elongation factor, GreA/GreB, C-terminal domain"/>
    <property type="match status" value="1"/>
</dbReference>
<dbReference type="GO" id="GO:0032784">
    <property type="term" value="P:regulation of DNA-templated transcription elongation"/>
    <property type="evidence" value="ECO:0007669"/>
    <property type="project" value="InterPro"/>
</dbReference>